<feature type="compositionally biased region" description="Basic residues" evidence="2">
    <location>
        <begin position="581"/>
        <end position="593"/>
    </location>
</feature>
<comment type="caution">
    <text evidence="4">The sequence shown here is derived from an EMBL/GenBank/DDBJ whole genome shotgun (WGS) entry which is preliminary data.</text>
</comment>
<dbReference type="PANTHER" id="PTHR47718:SF13">
    <property type="entry name" value="OS09G0290500 PROTEIN"/>
    <property type="match status" value="1"/>
</dbReference>
<proteinExistence type="predicted"/>
<feature type="region of interest" description="Disordered" evidence="2">
    <location>
        <begin position="573"/>
        <end position="593"/>
    </location>
</feature>
<keyword evidence="1" id="KW-0862">Zinc</keyword>
<dbReference type="InterPro" id="IPR001878">
    <property type="entry name" value="Znf_CCHC"/>
</dbReference>
<dbReference type="Proteomes" id="UP000289738">
    <property type="component" value="Chromosome B10"/>
</dbReference>
<reference evidence="4 5" key="1">
    <citation type="submission" date="2019-01" db="EMBL/GenBank/DDBJ databases">
        <title>Sequencing of cultivated peanut Arachis hypogaea provides insights into genome evolution and oil improvement.</title>
        <authorList>
            <person name="Chen X."/>
        </authorList>
    </citation>
    <scope>NUCLEOTIDE SEQUENCE [LARGE SCALE GENOMIC DNA]</scope>
    <source>
        <strain evidence="5">cv. Fuhuasheng</strain>
        <tissue evidence="4">Leaves</tissue>
    </source>
</reference>
<accession>A0A444X7D7</accession>
<dbReference type="EMBL" id="SDMP01000020">
    <property type="protein sequence ID" value="RYQ85618.1"/>
    <property type="molecule type" value="Genomic_DNA"/>
</dbReference>
<protein>
    <recommendedName>
        <fullName evidence="3">CCHC-type domain-containing protein</fullName>
    </recommendedName>
</protein>
<dbReference type="GO" id="GO:0003676">
    <property type="term" value="F:nucleic acid binding"/>
    <property type="evidence" value="ECO:0007669"/>
    <property type="project" value="InterPro"/>
</dbReference>
<dbReference type="STRING" id="3818.A0A444X7D7"/>
<keyword evidence="5" id="KW-1185">Reference proteome</keyword>
<organism evidence="4 5">
    <name type="scientific">Arachis hypogaea</name>
    <name type="common">Peanut</name>
    <dbReference type="NCBI Taxonomy" id="3818"/>
    <lineage>
        <taxon>Eukaryota</taxon>
        <taxon>Viridiplantae</taxon>
        <taxon>Streptophyta</taxon>
        <taxon>Embryophyta</taxon>
        <taxon>Tracheophyta</taxon>
        <taxon>Spermatophyta</taxon>
        <taxon>Magnoliopsida</taxon>
        <taxon>eudicotyledons</taxon>
        <taxon>Gunneridae</taxon>
        <taxon>Pentapetalae</taxon>
        <taxon>rosids</taxon>
        <taxon>fabids</taxon>
        <taxon>Fabales</taxon>
        <taxon>Fabaceae</taxon>
        <taxon>Papilionoideae</taxon>
        <taxon>50 kb inversion clade</taxon>
        <taxon>dalbergioids sensu lato</taxon>
        <taxon>Dalbergieae</taxon>
        <taxon>Pterocarpus clade</taxon>
        <taxon>Arachis</taxon>
    </lineage>
</organism>
<evidence type="ECO:0000256" key="2">
    <source>
        <dbReference type="SAM" id="MobiDB-lite"/>
    </source>
</evidence>
<evidence type="ECO:0000313" key="4">
    <source>
        <dbReference type="EMBL" id="RYQ85618.1"/>
    </source>
</evidence>
<feature type="domain" description="CCHC-type" evidence="3">
    <location>
        <begin position="588"/>
        <end position="605"/>
    </location>
</feature>
<dbReference type="GO" id="GO:0008270">
    <property type="term" value="F:zinc ion binding"/>
    <property type="evidence" value="ECO:0007669"/>
    <property type="project" value="UniProtKB-KW"/>
</dbReference>
<dbReference type="PROSITE" id="PS50158">
    <property type="entry name" value="ZF_CCHC"/>
    <property type="match status" value="1"/>
</dbReference>
<name>A0A444X7D7_ARAHY</name>
<evidence type="ECO:0000313" key="5">
    <source>
        <dbReference type="Proteomes" id="UP000289738"/>
    </source>
</evidence>
<dbReference type="InterPro" id="IPR004330">
    <property type="entry name" value="FAR1_DNA_bnd_dom"/>
</dbReference>
<dbReference type="Pfam" id="PF03101">
    <property type="entry name" value="FAR1"/>
    <property type="match status" value="1"/>
</dbReference>
<keyword evidence="1" id="KW-0479">Metal-binding</keyword>
<keyword evidence="1" id="KW-0863">Zinc-finger</keyword>
<evidence type="ECO:0000256" key="1">
    <source>
        <dbReference type="PROSITE-ProRule" id="PRU00047"/>
    </source>
</evidence>
<dbReference type="AlphaFoldDB" id="A0A444X7D7"/>
<dbReference type="PANTHER" id="PTHR47718">
    <property type="entry name" value="OS01G0519700 PROTEIN"/>
    <property type="match status" value="1"/>
</dbReference>
<evidence type="ECO:0000259" key="3">
    <source>
        <dbReference type="PROSITE" id="PS50158"/>
    </source>
</evidence>
<gene>
    <name evidence="4" type="ORF">Ahy_B10g105185</name>
</gene>
<sequence length="606" mass="69777">MGKTISLSLDESESKLGLSNNDVVDKDDLEKAELLSNEDGREYEDMTGLSAKDIMKNVFRSEEHANEFYLKVGKCKRFGVRKGDYAKDEDGTIVRKRFFYNRADLRDEKHYNKLDRKRSHRPETRTNCQALMSVYLDKGSSIWKVRKVILEHNHELMHRGMIHMIRSFWAISSSAKAHMDGMHAYGLPTSKILGYMAGIVGGYSCLGFTKKDAYNYIDRSKHAKVVDGDMNAAIVYLEGKAAADPMSIARYNLTEEGMLANMFWENGPSRVDFQHFGDVKNVTSNTNQQMFYDVFARWLCGNMEVEEFEGELAQVANHMGYSITVQKRKMWANAYLCRKFCVRFRKTSRCEGINSHLKKFLSSRHTILDLVQNLELLFSSMYSVPVMTTCLDPMEKFVAFSVIFTQVKKDLDSVSVLNFLSKRRVSTTMVYTSGQNVVALYNSNRGRLDVDVDFGRKKVFHACICFFVMKHEHVKRISERLILRRWRKDVKTIKEYIEKTEDANERGFLLRHGALHVASQWMLFVGSKNDELYEKCMSRIRQIYCDLQACSSNNTMDKSPKAACDVRDPAVVRTKGAPSTRGHKGKKRKCTKCRKTGHTKRRCTEP</sequence>